<evidence type="ECO:0000313" key="2">
    <source>
        <dbReference type="Proteomes" id="UP000286482"/>
    </source>
</evidence>
<reference evidence="1 2" key="1">
    <citation type="submission" date="2018-09" db="EMBL/GenBank/DDBJ databases">
        <authorList>
            <person name="Wang Z."/>
        </authorList>
    </citation>
    <scope>NUCLEOTIDE SEQUENCE [LARGE SCALE GENOMIC DNA]</scope>
    <source>
        <strain evidence="1 2">ALS 81</strain>
    </source>
</reference>
<name>A0A420EJL7_9ALTE</name>
<keyword evidence="1" id="KW-0808">Transferase</keyword>
<dbReference type="PANTHER" id="PTHR37526">
    <property type="entry name" value="PROTEIN TUSB"/>
    <property type="match status" value="1"/>
</dbReference>
<gene>
    <name evidence="1" type="primary">dsrH</name>
    <name evidence="1" type="ORF">DBZ36_02630</name>
</gene>
<dbReference type="Pfam" id="PF04077">
    <property type="entry name" value="DsrH"/>
    <property type="match status" value="1"/>
</dbReference>
<dbReference type="EMBL" id="RAQO01000003">
    <property type="protein sequence ID" value="RKF20854.1"/>
    <property type="molecule type" value="Genomic_DNA"/>
</dbReference>
<dbReference type="PANTHER" id="PTHR37526:SF1">
    <property type="entry name" value="PROTEIN TUSB"/>
    <property type="match status" value="1"/>
</dbReference>
<dbReference type="OrthoDB" id="9795117at2"/>
<proteinExistence type="predicted"/>
<dbReference type="NCBIfam" id="TIGR03011">
    <property type="entry name" value="sulf_tusB_dsrH"/>
    <property type="match status" value="1"/>
</dbReference>
<dbReference type="Proteomes" id="UP000286482">
    <property type="component" value="Unassembled WGS sequence"/>
</dbReference>
<dbReference type="RefSeq" id="WP_120353383.1">
    <property type="nucleotide sequence ID" value="NZ_RAQO01000003.1"/>
</dbReference>
<dbReference type="GO" id="GO:0002143">
    <property type="term" value="P:tRNA wobble position uridine thiolation"/>
    <property type="evidence" value="ECO:0007669"/>
    <property type="project" value="InterPro"/>
</dbReference>
<dbReference type="InterPro" id="IPR007215">
    <property type="entry name" value="Sulphur_relay_TusB/DsrH"/>
</dbReference>
<keyword evidence="2" id="KW-1185">Reference proteome</keyword>
<dbReference type="InterPro" id="IPR027396">
    <property type="entry name" value="DsrEFH-like"/>
</dbReference>
<organism evidence="1 2">
    <name type="scientific">Alginatibacterium sediminis</name>
    <dbReference type="NCBI Taxonomy" id="2164068"/>
    <lineage>
        <taxon>Bacteria</taxon>
        <taxon>Pseudomonadati</taxon>
        <taxon>Pseudomonadota</taxon>
        <taxon>Gammaproteobacteria</taxon>
        <taxon>Alteromonadales</taxon>
        <taxon>Alteromonadaceae</taxon>
        <taxon>Alginatibacterium</taxon>
    </lineage>
</organism>
<dbReference type="Gene3D" id="3.40.1260.10">
    <property type="entry name" value="DsrEFH-like"/>
    <property type="match status" value="1"/>
</dbReference>
<accession>A0A420EJL7</accession>
<dbReference type="AlphaFoldDB" id="A0A420EJL7"/>
<dbReference type="SUPFAM" id="SSF75169">
    <property type="entry name" value="DsrEFH-like"/>
    <property type="match status" value="1"/>
</dbReference>
<comment type="caution">
    <text evidence="1">The sequence shown here is derived from an EMBL/GenBank/DDBJ whole genome shotgun (WGS) entry which is preliminary data.</text>
</comment>
<sequence length="92" mass="10535">MLHIVKSLAALPTCLKQCEKQDQVLLIEEACFALLVGEDDQDSKILDFNFSILRSDLEARGLVEKYQLYQSHIVDYNGMLDLTAKHHPCLTW</sequence>
<dbReference type="GO" id="GO:0016740">
    <property type="term" value="F:transferase activity"/>
    <property type="evidence" value="ECO:0007669"/>
    <property type="project" value="UniProtKB-KW"/>
</dbReference>
<evidence type="ECO:0000313" key="1">
    <source>
        <dbReference type="EMBL" id="RKF20854.1"/>
    </source>
</evidence>
<dbReference type="GO" id="GO:1990228">
    <property type="term" value="C:sulfurtransferase complex"/>
    <property type="evidence" value="ECO:0007669"/>
    <property type="project" value="TreeGrafter"/>
</dbReference>
<protein>
    <submittedName>
        <fullName evidence="1">Sulfurtransferase complex subunit TusB</fullName>
    </submittedName>
</protein>